<organism evidence="1 2">
    <name type="scientific">Glonium stellatum</name>
    <dbReference type="NCBI Taxonomy" id="574774"/>
    <lineage>
        <taxon>Eukaryota</taxon>
        <taxon>Fungi</taxon>
        <taxon>Dikarya</taxon>
        <taxon>Ascomycota</taxon>
        <taxon>Pezizomycotina</taxon>
        <taxon>Dothideomycetes</taxon>
        <taxon>Pleosporomycetidae</taxon>
        <taxon>Gloniales</taxon>
        <taxon>Gloniaceae</taxon>
        <taxon>Glonium</taxon>
    </lineage>
</organism>
<evidence type="ECO:0000313" key="1">
    <source>
        <dbReference type="EMBL" id="OCL13288.1"/>
    </source>
</evidence>
<gene>
    <name evidence="1" type="ORF">AOQ84DRAFT_116689</name>
</gene>
<dbReference type="EMBL" id="KV748745">
    <property type="protein sequence ID" value="OCL13288.1"/>
    <property type="molecule type" value="Genomic_DNA"/>
</dbReference>
<dbReference type="AlphaFoldDB" id="A0A8E2FB86"/>
<name>A0A8E2FB86_9PEZI</name>
<sequence>MTGSCSSKSAESWQIHSIVVLLHSPPRHDAPLDRSTRHLDSRASSAAVVPGHEGRKVLALRREVQCRLFLPAAGLQSLSNVSAYVRAGLDYEGPYSCPVGHVLCHYQLFALSLVY</sequence>
<proteinExistence type="predicted"/>
<reference evidence="1 2" key="1">
    <citation type="journal article" date="2016" name="Nat. Commun.">
        <title>Ectomycorrhizal ecology is imprinted in the genome of the dominant symbiotic fungus Cenococcum geophilum.</title>
        <authorList>
            <consortium name="DOE Joint Genome Institute"/>
            <person name="Peter M."/>
            <person name="Kohler A."/>
            <person name="Ohm R.A."/>
            <person name="Kuo A."/>
            <person name="Krutzmann J."/>
            <person name="Morin E."/>
            <person name="Arend M."/>
            <person name="Barry K.W."/>
            <person name="Binder M."/>
            <person name="Choi C."/>
            <person name="Clum A."/>
            <person name="Copeland A."/>
            <person name="Grisel N."/>
            <person name="Haridas S."/>
            <person name="Kipfer T."/>
            <person name="LaButti K."/>
            <person name="Lindquist E."/>
            <person name="Lipzen A."/>
            <person name="Maire R."/>
            <person name="Meier B."/>
            <person name="Mihaltcheva S."/>
            <person name="Molinier V."/>
            <person name="Murat C."/>
            <person name="Poggeler S."/>
            <person name="Quandt C.A."/>
            <person name="Sperisen C."/>
            <person name="Tritt A."/>
            <person name="Tisserant E."/>
            <person name="Crous P.W."/>
            <person name="Henrissat B."/>
            <person name="Nehls U."/>
            <person name="Egli S."/>
            <person name="Spatafora J.W."/>
            <person name="Grigoriev I.V."/>
            <person name="Martin F.M."/>
        </authorList>
    </citation>
    <scope>NUCLEOTIDE SEQUENCE [LARGE SCALE GENOMIC DNA]</scope>
    <source>
        <strain evidence="1 2">CBS 207.34</strain>
    </source>
</reference>
<keyword evidence="2" id="KW-1185">Reference proteome</keyword>
<protein>
    <submittedName>
        <fullName evidence="1">Uncharacterized protein</fullName>
    </submittedName>
</protein>
<evidence type="ECO:0000313" key="2">
    <source>
        <dbReference type="Proteomes" id="UP000250140"/>
    </source>
</evidence>
<dbReference type="Proteomes" id="UP000250140">
    <property type="component" value="Unassembled WGS sequence"/>
</dbReference>
<accession>A0A8E2FB86</accession>